<evidence type="ECO:0000259" key="1">
    <source>
        <dbReference type="Pfam" id="PF05382"/>
    </source>
</evidence>
<dbReference type="SUPFAM" id="SSF54001">
    <property type="entry name" value="Cysteine proteinases"/>
    <property type="match status" value="1"/>
</dbReference>
<feature type="domain" description="Bacteriophage lysin" evidence="1">
    <location>
        <begin position="21"/>
        <end position="117"/>
    </location>
</feature>
<evidence type="ECO:0000313" key="2">
    <source>
        <dbReference type="EMBL" id="CRX38007.1"/>
    </source>
</evidence>
<dbReference type="AlphaFoldDB" id="A0A0H5DNW0"/>
<keyword evidence="3" id="KW-1185">Reference proteome</keyword>
<evidence type="ECO:0000313" key="3">
    <source>
        <dbReference type="Proteomes" id="UP000220251"/>
    </source>
</evidence>
<dbReference type="OrthoDB" id="9856389at2"/>
<gene>
    <name evidence="2" type="ORF">ELAC_0655</name>
</gene>
<dbReference type="InterPro" id="IPR008044">
    <property type="entry name" value="Phage_lysin"/>
</dbReference>
<dbReference type="Gene3D" id="3.90.1720.10">
    <property type="entry name" value="endopeptidase domain like (from Nostoc punctiforme)"/>
    <property type="match status" value="1"/>
</dbReference>
<dbReference type="RefSeq" id="WP_098037864.1">
    <property type="nucleotide sequence ID" value="NZ_CWGJ01000011.1"/>
</dbReference>
<protein>
    <submittedName>
        <fullName evidence="2">Putative lipoprotein</fullName>
    </submittedName>
</protein>
<reference evidence="3" key="1">
    <citation type="submission" date="2015-06" db="EMBL/GenBank/DDBJ databases">
        <authorList>
            <person name="Bertelli C."/>
        </authorList>
    </citation>
    <scope>NUCLEOTIDE SEQUENCE [LARGE SCALE GENOMIC DNA]</scope>
    <source>
        <strain evidence="3">CRIB-30</strain>
    </source>
</reference>
<dbReference type="Proteomes" id="UP000220251">
    <property type="component" value="Unassembled WGS sequence"/>
</dbReference>
<dbReference type="EMBL" id="CWGJ01000011">
    <property type="protein sequence ID" value="CRX38007.1"/>
    <property type="molecule type" value="Genomic_DNA"/>
</dbReference>
<name>A0A0H5DNW0_9BACT</name>
<accession>A0A0H5DNW0</accession>
<proteinExistence type="predicted"/>
<organism evidence="2 3">
    <name type="scientific">Estrella lausannensis</name>
    <dbReference type="NCBI Taxonomy" id="483423"/>
    <lineage>
        <taxon>Bacteria</taxon>
        <taxon>Pseudomonadati</taxon>
        <taxon>Chlamydiota</taxon>
        <taxon>Chlamydiia</taxon>
        <taxon>Parachlamydiales</taxon>
        <taxon>Candidatus Criblamydiaceae</taxon>
        <taxon>Estrella</taxon>
    </lineage>
</organism>
<dbReference type="InterPro" id="IPR038765">
    <property type="entry name" value="Papain-like_cys_pep_sf"/>
</dbReference>
<keyword evidence="2" id="KW-0449">Lipoprotein</keyword>
<dbReference type="Pfam" id="PF05382">
    <property type="entry name" value="Amidase_5"/>
    <property type="match status" value="1"/>
</dbReference>
<sequence>MQAIVDLQASASYKRQAFVEEAPSFADCLTSIHYIFKRALGFDLSVTFIGDMPRQLFSYSRLRYLKADSTTLQLGDILFVSSKKSKRMITHVALAVDKERVFHCSYDSGCAEVESLSTFFSKYEQRLTPQEMLRYIDYRNTALRAEQGGAFIKDSRQSLS</sequence>